<evidence type="ECO:0000313" key="8">
    <source>
        <dbReference type="Proteomes" id="UP000481030"/>
    </source>
</evidence>
<dbReference type="Pfam" id="PF13458">
    <property type="entry name" value="Peripla_BP_6"/>
    <property type="match status" value="1"/>
</dbReference>
<keyword evidence="2" id="KW-0813">Transport</keyword>
<dbReference type="SUPFAM" id="SSF53822">
    <property type="entry name" value="Periplasmic binding protein-like I"/>
    <property type="match status" value="1"/>
</dbReference>
<proteinExistence type="inferred from homology"/>
<dbReference type="EMBL" id="WBOS01000004">
    <property type="protein sequence ID" value="KAB2336065.1"/>
    <property type="molecule type" value="Genomic_DNA"/>
</dbReference>
<dbReference type="InterPro" id="IPR000709">
    <property type="entry name" value="Leu_Ile_Val-bd"/>
</dbReference>
<feature type="chain" id="PRO_5038503409" evidence="5">
    <location>
        <begin position="21"/>
        <end position="387"/>
    </location>
</feature>
<evidence type="ECO:0000256" key="2">
    <source>
        <dbReference type="ARBA" id="ARBA00022448"/>
    </source>
</evidence>
<keyword evidence="8" id="KW-1185">Reference proteome</keyword>
<dbReference type="OrthoDB" id="9783240at2"/>
<evidence type="ECO:0000313" key="7">
    <source>
        <dbReference type="EMBL" id="KAB2336065.1"/>
    </source>
</evidence>
<reference evidence="7 8" key="1">
    <citation type="journal article" date="2016" name="Antonie Van Leeuwenhoek">
        <title>Bacillus depressus sp. nov., isolated from soil of a sunflower field.</title>
        <authorList>
            <person name="Wei X."/>
            <person name="Xin D."/>
            <person name="Xin Y."/>
            <person name="Zhang H."/>
            <person name="Wang T."/>
            <person name="Zhang J."/>
        </authorList>
    </citation>
    <scope>NUCLEOTIDE SEQUENCE [LARGE SCALE GENOMIC DNA]</scope>
    <source>
        <strain evidence="7 8">BZ1</strain>
    </source>
</reference>
<protein>
    <submittedName>
        <fullName evidence="7">ABC transporter substrate-binding protein</fullName>
    </submittedName>
</protein>
<comment type="similarity">
    <text evidence="1">Belongs to the leucine-binding protein family.</text>
</comment>
<dbReference type="PANTHER" id="PTHR30483">
    <property type="entry name" value="LEUCINE-SPECIFIC-BINDING PROTEIN"/>
    <property type="match status" value="1"/>
</dbReference>
<organism evidence="7 8">
    <name type="scientific">Cytobacillus depressus</name>
    <dbReference type="NCBI Taxonomy" id="1602942"/>
    <lineage>
        <taxon>Bacteria</taxon>
        <taxon>Bacillati</taxon>
        <taxon>Bacillota</taxon>
        <taxon>Bacilli</taxon>
        <taxon>Bacillales</taxon>
        <taxon>Bacillaceae</taxon>
        <taxon>Cytobacillus</taxon>
    </lineage>
</organism>
<dbReference type="RefSeq" id="WP_151534867.1">
    <property type="nucleotide sequence ID" value="NZ_WBOS01000004.1"/>
</dbReference>
<dbReference type="InterPro" id="IPR051010">
    <property type="entry name" value="BCAA_transport"/>
</dbReference>
<evidence type="ECO:0000256" key="3">
    <source>
        <dbReference type="ARBA" id="ARBA00022729"/>
    </source>
</evidence>
<dbReference type="Proteomes" id="UP000481030">
    <property type="component" value="Unassembled WGS sequence"/>
</dbReference>
<feature type="signal peptide" evidence="5">
    <location>
        <begin position="1"/>
        <end position="20"/>
    </location>
</feature>
<evidence type="ECO:0000256" key="1">
    <source>
        <dbReference type="ARBA" id="ARBA00010062"/>
    </source>
</evidence>
<sequence length="387" mass="41865">MKKMLFLLLLVFSLILTACSAEKSEGKEGSKDSKKNNQDAIKIGWFGPLTGPTSTDGQISLNASQLAVDQINENGGINGQKVEIISVDDQGKPQEAAKGVQKLMNSDKVAAVISGAYSGPTLAAASLVQKAGVPMIVSYAKHPEATKGGDYVSRMIYTSDVQAKALADYAVNDEELKTFAIVYMNIDYGIESQVALEKEISELGGNVLVSKSFNMGDTDFNSALSAVKEKKPDALFVVAYYNEGASIVSQARQMGLESRIIGIDGLDAPKYLELAGEHAEGTVISTSFYKADEREIVQNFVKAYKEKFNTELSITASQSYDAVLAIKDAIERSSTDREDIAKAINSTKDLEGTSGSITIDENHEVVKPIVFMKVENGEFKYLHSKTY</sequence>
<dbReference type="PROSITE" id="PS51257">
    <property type="entry name" value="PROKAR_LIPOPROTEIN"/>
    <property type="match status" value="1"/>
</dbReference>
<evidence type="ECO:0000256" key="4">
    <source>
        <dbReference type="ARBA" id="ARBA00022970"/>
    </source>
</evidence>
<comment type="caution">
    <text evidence="7">The sequence shown here is derived from an EMBL/GenBank/DDBJ whole genome shotgun (WGS) entry which is preliminary data.</text>
</comment>
<dbReference type="InterPro" id="IPR028081">
    <property type="entry name" value="Leu-bd"/>
</dbReference>
<gene>
    <name evidence="7" type="ORF">F7731_11140</name>
</gene>
<dbReference type="PRINTS" id="PR00337">
    <property type="entry name" value="LEUILEVALBP"/>
</dbReference>
<dbReference type="Gene3D" id="3.40.50.2300">
    <property type="match status" value="2"/>
</dbReference>
<name>A0A6L3V676_9BACI</name>
<dbReference type="GO" id="GO:0006865">
    <property type="term" value="P:amino acid transport"/>
    <property type="evidence" value="ECO:0007669"/>
    <property type="project" value="UniProtKB-KW"/>
</dbReference>
<dbReference type="InterPro" id="IPR028082">
    <property type="entry name" value="Peripla_BP_I"/>
</dbReference>
<evidence type="ECO:0000259" key="6">
    <source>
        <dbReference type="Pfam" id="PF13458"/>
    </source>
</evidence>
<keyword evidence="4" id="KW-0029">Amino-acid transport</keyword>
<dbReference type="AlphaFoldDB" id="A0A6L3V676"/>
<feature type="domain" description="Leucine-binding protein" evidence="6">
    <location>
        <begin position="41"/>
        <end position="377"/>
    </location>
</feature>
<evidence type="ECO:0000256" key="5">
    <source>
        <dbReference type="SAM" id="SignalP"/>
    </source>
</evidence>
<dbReference type="PANTHER" id="PTHR30483:SF6">
    <property type="entry name" value="PERIPLASMIC BINDING PROTEIN OF ABC TRANSPORTER FOR NATURAL AMINO ACIDS"/>
    <property type="match status" value="1"/>
</dbReference>
<keyword evidence="3 5" id="KW-0732">Signal</keyword>
<accession>A0A6L3V676</accession>
<dbReference type="CDD" id="cd06347">
    <property type="entry name" value="PBP1_ABC_LivK_ligand_binding-like"/>
    <property type="match status" value="1"/>
</dbReference>